<proteinExistence type="predicted"/>
<gene>
    <name evidence="7" type="ORF">KHM83_10215</name>
</gene>
<evidence type="ECO:0000259" key="5">
    <source>
        <dbReference type="PROSITE" id="PS51831"/>
    </source>
</evidence>
<dbReference type="Gene3D" id="3.40.50.2300">
    <property type="match status" value="1"/>
</dbReference>
<dbReference type="SUPFAM" id="SSF52172">
    <property type="entry name" value="CheY-like"/>
    <property type="match status" value="1"/>
</dbReference>
<dbReference type="PROSITE" id="PS51831">
    <property type="entry name" value="HD"/>
    <property type="match status" value="1"/>
</dbReference>
<name>A0ABS5PPE9_9FIRM</name>
<keyword evidence="8" id="KW-1185">Reference proteome</keyword>
<evidence type="ECO:0000256" key="1">
    <source>
        <dbReference type="ARBA" id="ARBA00018672"/>
    </source>
</evidence>
<dbReference type="InterPro" id="IPR052020">
    <property type="entry name" value="Cyclic_di-GMP/3'3'-cGAMP_PDE"/>
</dbReference>
<dbReference type="PROSITE" id="PS50110">
    <property type="entry name" value="RESPONSE_REGULATORY"/>
    <property type="match status" value="1"/>
</dbReference>
<protein>
    <recommendedName>
        <fullName evidence="1">Stage 0 sporulation protein A homolog</fullName>
    </recommendedName>
</protein>
<keyword evidence="3" id="KW-0597">Phosphoprotein</keyword>
<dbReference type="InterPro" id="IPR006675">
    <property type="entry name" value="HDIG_dom"/>
</dbReference>
<feature type="modified residue" description="4-aspartylphosphate" evidence="3">
    <location>
        <position position="54"/>
    </location>
</feature>
<dbReference type="PANTHER" id="PTHR45228:SF4">
    <property type="entry name" value="LIPOPROTEIN"/>
    <property type="match status" value="1"/>
</dbReference>
<feature type="domain" description="HD-GYP" evidence="6">
    <location>
        <begin position="149"/>
        <end position="340"/>
    </location>
</feature>
<evidence type="ECO:0000256" key="3">
    <source>
        <dbReference type="PROSITE-ProRule" id="PRU00169"/>
    </source>
</evidence>
<dbReference type="SUPFAM" id="SSF109604">
    <property type="entry name" value="HD-domain/PDEase-like"/>
    <property type="match status" value="1"/>
</dbReference>
<organism evidence="7 8">
    <name type="scientific">Fusibacter paucivorans</name>
    <dbReference type="NCBI Taxonomy" id="76009"/>
    <lineage>
        <taxon>Bacteria</taxon>
        <taxon>Bacillati</taxon>
        <taxon>Bacillota</taxon>
        <taxon>Clostridia</taxon>
        <taxon>Eubacteriales</taxon>
        <taxon>Eubacteriales Family XII. Incertae Sedis</taxon>
        <taxon>Fusibacter</taxon>
    </lineage>
</organism>
<evidence type="ECO:0000313" key="8">
    <source>
        <dbReference type="Proteomes" id="UP000746471"/>
    </source>
</evidence>
<dbReference type="Proteomes" id="UP000746471">
    <property type="component" value="Unassembled WGS sequence"/>
</dbReference>
<dbReference type="InterPro" id="IPR003607">
    <property type="entry name" value="HD/PDEase_dom"/>
</dbReference>
<dbReference type="InterPro" id="IPR006674">
    <property type="entry name" value="HD_domain"/>
</dbReference>
<evidence type="ECO:0000256" key="2">
    <source>
        <dbReference type="ARBA" id="ARBA00024867"/>
    </source>
</evidence>
<feature type="domain" description="HD" evidence="5">
    <location>
        <begin position="171"/>
        <end position="293"/>
    </location>
</feature>
<feature type="domain" description="Response regulatory" evidence="4">
    <location>
        <begin position="5"/>
        <end position="120"/>
    </location>
</feature>
<dbReference type="RefSeq" id="WP_213236918.1">
    <property type="nucleotide sequence ID" value="NZ_JAHBCL010000016.1"/>
</dbReference>
<dbReference type="EMBL" id="JAHBCL010000016">
    <property type="protein sequence ID" value="MBS7527055.1"/>
    <property type="molecule type" value="Genomic_DNA"/>
</dbReference>
<comment type="caution">
    <text evidence="7">The sequence shown here is derived from an EMBL/GenBank/DDBJ whole genome shotgun (WGS) entry which is preliminary data.</text>
</comment>
<dbReference type="Pfam" id="PF13487">
    <property type="entry name" value="HD_5"/>
    <property type="match status" value="1"/>
</dbReference>
<dbReference type="PROSITE" id="PS51832">
    <property type="entry name" value="HD_GYP"/>
    <property type="match status" value="1"/>
</dbReference>
<dbReference type="InterPro" id="IPR001789">
    <property type="entry name" value="Sig_transdc_resp-reg_receiver"/>
</dbReference>
<dbReference type="InterPro" id="IPR037522">
    <property type="entry name" value="HD_GYP_dom"/>
</dbReference>
<dbReference type="InterPro" id="IPR011006">
    <property type="entry name" value="CheY-like_superfamily"/>
</dbReference>
<comment type="function">
    <text evidence="2">May play the central regulatory role in sporulation. It may be an element of the effector pathway responsible for the activation of sporulation genes in response to nutritional stress. Spo0A may act in concert with spo0H (a sigma factor) to control the expression of some genes that are critical to the sporulation process.</text>
</comment>
<dbReference type="PANTHER" id="PTHR45228">
    <property type="entry name" value="CYCLIC DI-GMP PHOSPHODIESTERASE TM_0186-RELATED"/>
    <property type="match status" value="1"/>
</dbReference>
<evidence type="ECO:0000259" key="4">
    <source>
        <dbReference type="PROSITE" id="PS50110"/>
    </source>
</evidence>
<dbReference type="SMART" id="SM00448">
    <property type="entry name" value="REC"/>
    <property type="match status" value="1"/>
</dbReference>
<dbReference type="SMART" id="SM00471">
    <property type="entry name" value="HDc"/>
    <property type="match status" value="1"/>
</dbReference>
<accession>A0ABS5PPE9</accession>
<reference evidence="7 8" key="1">
    <citation type="submission" date="2021-05" db="EMBL/GenBank/DDBJ databases">
        <title>Fusibacter ferrireducens sp. nov., an anaerobic, sulfur- and Fe-reducing bacterium isolated from the mangrove sediment.</title>
        <authorList>
            <person name="Qiu D."/>
        </authorList>
    </citation>
    <scope>NUCLEOTIDE SEQUENCE [LARGE SCALE GENOMIC DNA]</scope>
    <source>
        <strain evidence="7 8">DSM 12116</strain>
    </source>
</reference>
<evidence type="ECO:0000313" key="7">
    <source>
        <dbReference type="EMBL" id="MBS7527055.1"/>
    </source>
</evidence>
<dbReference type="CDD" id="cd00077">
    <property type="entry name" value="HDc"/>
    <property type="match status" value="1"/>
</dbReference>
<evidence type="ECO:0000259" key="6">
    <source>
        <dbReference type="PROSITE" id="PS51832"/>
    </source>
</evidence>
<sequence length="340" mass="38902">MDNKRIIIVDDDPMMLKSLARLLKKAHYSVEAFVDPREAENAVSQYYYDIMITDYSMPYLTGIELIRRFKRRHENSEAILVTGLTEFGLAVSAVNEGNVFKFITKPFEANRLINYVEDAYQQVEKNSIYRHFKDWSFETLGNNDYDDVVVALQRNAIDGLMNLMKAKDEELYEHSQRIGKLCLLFANEIGYPINDVDNLYHAALLHDIGKLAIKDQILDKQSGLNALEFNEIKRHPSVGADLVKKLGVNHVIQDYIRQHHERIDGKGYPLGLSGDEIAQAAKIIAVADAYDALSSKRAYKAALDFKEVQRILIEMSVGTFDRVLVDAFLEMLTRKHLRIV</sequence>
<dbReference type="Gene3D" id="1.10.3210.10">
    <property type="entry name" value="Hypothetical protein af1432"/>
    <property type="match status" value="1"/>
</dbReference>
<dbReference type="Pfam" id="PF00072">
    <property type="entry name" value="Response_reg"/>
    <property type="match status" value="1"/>
</dbReference>
<dbReference type="NCBIfam" id="TIGR00277">
    <property type="entry name" value="HDIG"/>
    <property type="match status" value="1"/>
</dbReference>